<dbReference type="Proteomes" id="UP000829476">
    <property type="component" value="Chromosome"/>
</dbReference>
<sequence length="897" mass="101513">MAETKKKYAIGVDIGGSHIATAVVDIQNRKVIPETKIHVPLDSGQNAGSILEIWVRTIKESVQRAGNLPVWGIGFSIPGPADYQQGILKIKGCNKYESLFGIDIKTLLATKLKDCLIDPDNIVFINDASGFLLGEVWSEGLEDDNIVAITLGTGIGSGFMQNGSIVSDAENIPEYGEIYNLPYRARTAEDWISTQWFLSRYEEIFKAGVQNVKQIAEAAAYDERAQFIFEEFGMNLGSLLFPVLEKFDADLLILGGNITKGYSLFKDTFEKAFNDAPPKIHFARETENAAILGAVKNLIIMDETNVKRRETEQILMPVRQSEKVQEGYNIFPSFEIEKGVIVQGFDTLAREISKYKKVCIEGYVGVDWDFFIGNLSKALHALEVENIACSVFSAYKNESEIEEMISPFLGGDDPVFGRLFEGELESFIDVDKLSSIKADDNCLSIIYGPGASLGNWDAKLIYIDIPKNEIQYRSRAGWVTNLGVQNPIPPKPQYKRMFFVDWPVLNKHKKDLLKDIDYIIDGQYLNDISWCSGDTFRLSLNQMSKNAFRARPWFEPGVWGGDWIKKNIAGLSQDVVNYAWSFELIVPENGIVFSYKGVNLEVSFDFLMFNDNKAILGDAAKTFGTDFPIRFDFLDTFNGDKLSLQCHPSPNFITEQFGERFTQDETYYILDAEPDAKVYLGFHENIDEDEFHRALNKSHNDCTPMDVESFVQVHPAKKHDLFLIPHGTVHCSGENNLVLEISSTPYIYTFKMYDWMRMDLNGHPRPLNIERGMANLNFDCKGDVVKEEYISKQTVVEENEDSKVIRLSTHPQHFYEVYRMEFKNRIHVTGNNQCHVLSLVEGNSIEVITGDRKMIVKYAETFVIPAESGSYRINNLGPGMAKVVKSYVKPEVCNHEF</sequence>
<dbReference type="Gene3D" id="3.30.420.40">
    <property type="match status" value="2"/>
</dbReference>
<keyword evidence="3" id="KW-1185">Reference proteome</keyword>
<dbReference type="InterPro" id="IPR011051">
    <property type="entry name" value="RmlC_Cupin_sf"/>
</dbReference>
<protein>
    <submittedName>
        <fullName evidence="2">ROK family protein</fullName>
    </submittedName>
</protein>
<dbReference type="InterPro" id="IPR000600">
    <property type="entry name" value="ROK"/>
</dbReference>
<name>A0ABY3YJ23_9FLAO</name>
<evidence type="ECO:0000256" key="1">
    <source>
        <dbReference type="ARBA" id="ARBA00006479"/>
    </source>
</evidence>
<evidence type="ECO:0000313" key="2">
    <source>
        <dbReference type="EMBL" id="UNY97837.1"/>
    </source>
</evidence>
<dbReference type="SUPFAM" id="SSF51182">
    <property type="entry name" value="RmlC-like cupins"/>
    <property type="match status" value="1"/>
</dbReference>
<dbReference type="SUPFAM" id="SSF53067">
    <property type="entry name" value="Actin-like ATPase domain"/>
    <property type="match status" value="1"/>
</dbReference>
<dbReference type="CDD" id="cd07010">
    <property type="entry name" value="cupin_PMI_type_I_N_bac"/>
    <property type="match status" value="1"/>
</dbReference>
<dbReference type="PANTHER" id="PTHR18964:SF149">
    <property type="entry name" value="BIFUNCTIONAL UDP-N-ACETYLGLUCOSAMINE 2-EPIMERASE_N-ACETYLMANNOSAMINE KINASE"/>
    <property type="match status" value="1"/>
</dbReference>
<dbReference type="PANTHER" id="PTHR18964">
    <property type="entry name" value="ROK (REPRESSOR, ORF, KINASE) FAMILY"/>
    <property type="match status" value="1"/>
</dbReference>
<dbReference type="Pfam" id="PF00480">
    <property type="entry name" value="ROK"/>
    <property type="match status" value="1"/>
</dbReference>
<reference evidence="2 3" key="1">
    <citation type="journal article" date="2018" name="Int. J. Syst. Evol. Microbiol.">
        <title>Zhouia spongiae sp. nov., isolated from a marine sponge.</title>
        <authorList>
            <person name="Zhuang L."/>
            <person name="Lin B."/>
            <person name="Qin F."/>
            <person name="Luo L."/>
        </authorList>
    </citation>
    <scope>NUCLEOTIDE SEQUENCE [LARGE SCALE GENOMIC DNA]</scope>
    <source>
        <strain evidence="2 3">HN-Y44</strain>
    </source>
</reference>
<organism evidence="2 3">
    <name type="scientific">Zhouia spongiae</name>
    <dbReference type="NCBI Taxonomy" id="2202721"/>
    <lineage>
        <taxon>Bacteria</taxon>
        <taxon>Pseudomonadati</taxon>
        <taxon>Bacteroidota</taxon>
        <taxon>Flavobacteriia</taxon>
        <taxon>Flavobacteriales</taxon>
        <taxon>Flavobacteriaceae</taxon>
        <taxon>Zhouia</taxon>
    </lineage>
</organism>
<gene>
    <name evidence="2" type="ORF">MQE36_12155</name>
</gene>
<comment type="similarity">
    <text evidence="1">Belongs to the ROK (NagC/XylR) family.</text>
</comment>
<dbReference type="InterPro" id="IPR043129">
    <property type="entry name" value="ATPase_NBD"/>
</dbReference>
<dbReference type="RefSeq" id="WP_242936248.1">
    <property type="nucleotide sequence ID" value="NZ_CP094326.1"/>
</dbReference>
<dbReference type="Gene3D" id="2.60.120.10">
    <property type="entry name" value="Jelly Rolls"/>
    <property type="match status" value="2"/>
</dbReference>
<proteinExistence type="inferred from homology"/>
<evidence type="ECO:0000313" key="3">
    <source>
        <dbReference type="Proteomes" id="UP000829476"/>
    </source>
</evidence>
<dbReference type="EMBL" id="CP094326">
    <property type="protein sequence ID" value="UNY97837.1"/>
    <property type="molecule type" value="Genomic_DNA"/>
</dbReference>
<dbReference type="CDD" id="cd23763">
    <property type="entry name" value="ASKHA_ATPase_ROK"/>
    <property type="match status" value="1"/>
</dbReference>
<accession>A0ABY3YJ23</accession>
<dbReference type="InterPro" id="IPR014710">
    <property type="entry name" value="RmlC-like_jellyroll"/>
</dbReference>